<gene>
    <name evidence="2" type="ORF">FRZ03_32410</name>
</gene>
<dbReference type="InterPro" id="IPR010982">
    <property type="entry name" value="Lambda_DNA-bd_dom_sf"/>
</dbReference>
<protein>
    <submittedName>
        <fullName evidence="2">Helix-turn-helix domain-containing protein</fullName>
    </submittedName>
</protein>
<dbReference type="SMART" id="SM00530">
    <property type="entry name" value="HTH_XRE"/>
    <property type="match status" value="1"/>
</dbReference>
<dbReference type="Pfam" id="PF13560">
    <property type="entry name" value="HTH_31"/>
    <property type="match status" value="1"/>
</dbReference>
<evidence type="ECO:0000313" key="2">
    <source>
        <dbReference type="EMBL" id="TWV32858.1"/>
    </source>
</evidence>
<keyword evidence="3" id="KW-1185">Reference proteome</keyword>
<dbReference type="CDD" id="cd00093">
    <property type="entry name" value="HTH_XRE"/>
    <property type="match status" value="1"/>
</dbReference>
<dbReference type="GO" id="GO:0003677">
    <property type="term" value="F:DNA binding"/>
    <property type="evidence" value="ECO:0007669"/>
    <property type="project" value="InterPro"/>
</dbReference>
<organism evidence="2 3">
    <name type="scientific">Streptomyces misionensis</name>
    <dbReference type="NCBI Taxonomy" id="67331"/>
    <lineage>
        <taxon>Bacteria</taxon>
        <taxon>Bacillati</taxon>
        <taxon>Actinomycetota</taxon>
        <taxon>Actinomycetes</taxon>
        <taxon>Kitasatosporales</taxon>
        <taxon>Streptomycetaceae</taxon>
        <taxon>Streptomyces</taxon>
    </lineage>
</organism>
<dbReference type="InterPro" id="IPR001387">
    <property type="entry name" value="Cro/C1-type_HTH"/>
</dbReference>
<evidence type="ECO:0000313" key="3">
    <source>
        <dbReference type="Proteomes" id="UP000320481"/>
    </source>
</evidence>
<comment type="caution">
    <text evidence="2">The sequence shown here is derived from an EMBL/GenBank/DDBJ whole genome shotgun (WGS) entry which is preliminary data.</text>
</comment>
<dbReference type="Pfam" id="PF19054">
    <property type="entry name" value="DUF5753"/>
    <property type="match status" value="1"/>
</dbReference>
<sequence length="276" mass="31731">MSVPTFYGKELRWKREAAGLSLEAFLESSFYGKSYLSDIEHGQRRMPLDLARHADRVLGTDGFFERHCEDVRKARKGSHAEYFADVLELEKQAVEIEEWDPMLIPGPLQLEPYIRAVILSAYPSESEEVLAAKVADRRARAWLFEDTASPESWVVLHESVLWQPFLPPDEMAEQLAHLVEVMRKRRAFPQIVPRNMGPHPFMMGMSRFLTFRDAPPLMYTEGMYHGQLIDDPGLVKQYSRAYGRLRAAALDPVTSLRLIEQAAEDYRNGKHPGRLE</sequence>
<dbReference type="Proteomes" id="UP000320481">
    <property type="component" value="Unassembled WGS sequence"/>
</dbReference>
<evidence type="ECO:0000259" key="1">
    <source>
        <dbReference type="SMART" id="SM00530"/>
    </source>
</evidence>
<proteinExistence type="predicted"/>
<name>A0A5C6IUS6_9ACTN</name>
<accession>A0A5C6IUS6</accession>
<dbReference type="RefSeq" id="WP_146468629.1">
    <property type="nucleotide sequence ID" value="NZ_VOGW01000185.1"/>
</dbReference>
<dbReference type="Gene3D" id="1.10.260.40">
    <property type="entry name" value="lambda repressor-like DNA-binding domains"/>
    <property type="match status" value="1"/>
</dbReference>
<dbReference type="AlphaFoldDB" id="A0A5C6IUS6"/>
<feature type="domain" description="HTH cro/C1-type" evidence="1">
    <location>
        <begin position="10"/>
        <end position="65"/>
    </location>
</feature>
<dbReference type="EMBL" id="VOGW01000185">
    <property type="protein sequence ID" value="TWV32858.1"/>
    <property type="molecule type" value="Genomic_DNA"/>
</dbReference>
<dbReference type="SUPFAM" id="SSF47413">
    <property type="entry name" value="lambda repressor-like DNA-binding domains"/>
    <property type="match status" value="1"/>
</dbReference>
<reference evidence="2" key="1">
    <citation type="journal article" date="2019" name="Microbiol. Resour. Announc.">
        <title>Draft Genomic Sequences of Streptomyces misionensis and Streptomyces albidoflavus, bacteria applied for phytopathogen biocontrol.</title>
        <authorList>
            <person name="Pylro V."/>
            <person name="Dias A."/>
            <person name="Andreote F."/>
            <person name="Varani A."/>
            <person name="Andreote C."/>
            <person name="Bernardo E."/>
            <person name="Martins T."/>
        </authorList>
    </citation>
    <scope>NUCLEOTIDE SEQUENCE [LARGE SCALE GENOMIC DNA]</scope>
    <source>
        <strain evidence="2">66</strain>
    </source>
</reference>
<dbReference type="InterPro" id="IPR043917">
    <property type="entry name" value="DUF5753"/>
</dbReference>